<sequence length="194" mass="22136">MKTLPFPNKSGTIKQAEDLVKLFNYCFANTENTILVGGAEEPIYEPASDNCQYNHVIFTRDYFSSALHEIAHWCIAGKKRRSHVDYAYWYHPDGRDPYQQAKFEAAEVKPQAIEHAFSLASDIKFRVSIDNLENEQSSSDTFERTVDNQLAIFIQSGFNPRTQLFLNALHDFYNTPSLTTFNSKQSNSDYGAQG</sequence>
<keyword evidence="1" id="KW-0547">Nucleotide-binding</keyword>
<proteinExistence type="predicted"/>
<keyword evidence="2" id="KW-1185">Reference proteome</keyword>
<dbReference type="STRING" id="357804.Ping_3137"/>
<evidence type="ECO:0000313" key="2">
    <source>
        <dbReference type="Proteomes" id="UP000000639"/>
    </source>
</evidence>
<evidence type="ECO:0000313" key="1">
    <source>
        <dbReference type="EMBL" id="ABM04828.1"/>
    </source>
</evidence>
<dbReference type="GO" id="GO:0005524">
    <property type="term" value="F:ATP binding"/>
    <property type="evidence" value="ECO:0007669"/>
    <property type="project" value="UniProtKB-KW"/>
</dbReference>
<keyword evidence="1" id="KW-0067">ATP-binding</keyword>
<organism evidence="1 2">
    <name type="scientific">Psychromonas ingrahamii (strain DSM 17664 / CCUG 51855 / 37)</name>
    <dbReference type="NCBI Taxonomy" id="357804"/>
    <lineage>
        <taxon>Bacteria</taxon>
        <taxon>Pseudomonadati</taxon>
        <taxon>Pseudomonadota</taxon>
        <taxon>Gammaproteobacteria</taxon>
        <taxon>Alteromonadales</taxon>
        <taxon>Psychromonadaceae</taxon>
        <taxon>Psychromonas</taxon>
    </lineage>
</organism>
<dbReference type="KEGG" id="pin:Ping_3137"/>
<reference evidence="1 2" key="1">
    <citation type="submission" date="2007-01" db="EMBL/GenBank/DDBJ databases">
        <title>Complete sequence of Psychromonas ingrahamii 37.</title>
        <authorList>
            <consortium name="US DOE Joint Genome Institute"/>
            <person name="Copeland A."/>
            <person name="Lucas S."/>
            <person name="Lapidus A."/>
            <person name="Barry K."/>
            <person name="Detter J.C."/>
            <person name="Glavina del Rio T."/>
            <person name="Hammon N."/>
            <person name="Israni S."/>
            <person name="Dalin E."/>
            <person name="Tice H."/>
            <person name="Pitluck S."/>
            <person name="Thompson L.S."/>
            <person name="Brettin T."/>
            <person name="Bruce D."/>
            <person name="Han C."/>
            <person name="Tapia R."/>
            <person name="Schmutz J."/>
            <person name="Larimer F."/>
            <person name="Land M."/>
            <person name="Hauser L."/>
            <person name="Kyrpides N."/>
            <person name="Ivanova N."/>
            <person name="Staley J."/>
            <person name="Richardson P."/>
        </authorList>
    </citation>
    <scope>NUCLEOTIDE SEQUENCE [LARGE SCALE GENOMIC DNA]</scope>
    <source>
        <strain evidence="1 2">37</strain>
    </source>
</reference>
<protein>
    <submittedName>
        <fullName evidence="1">ABC transporter ATP-binding protein</fullName>
    </submittedName>
</protein>
<dbReference type="eggNOG" id="COG3101">
    <property type="taxonomic scope" value="Bacteria"/>
</dbReference>
<dbReference type="EMBL" id="CP000510">
    <property type="protein sequence ID" value="ABM04828.1"/>
    <property type="molecule type" value="Genomic_DNA"/>
</dbReference>
<dbReference type="InterPro" id="IPR007411">
    <property type="entry name" value="EpmC"/>
</dbReference>
<dbReference type="Proteomes" id="UP000000639">
    <property type="component" value="Chromosome"/>
</dbReference>
<dbReference type="HOGENOM" id="CLU_097152_0_0_6"/>
<name>A1SZB3_PSYIN</name>
<dbReference type="AlphaFoldDB" id="A1SZB3"/>
<dbReference type="RefSeq" id="WP_011771382.1">
    <property type="nucleotide sequence ID" value="NC_008709.1"/>
</dbReference>
<dbReference type="Pfam" id="PF04315">
    <property type="entry name" value="EpmC"/>
    <property type="match status" value="1"/>
</dbReference>
<accession>A1SZB3</accession>
<dbReference type="OrthoDB" id="5298591at2"/>
<gene>
    <name evidence="1" type="ordered locus">Ping_3137</name>
</gene>